<evidence type="ECO:0000256" key="2">
    <source>
        <dbReference type="ARBA" id="ARBA00022824"/>
    </source>
</evidence>
<evidence type="ECO:0000256" key="1">
    <source>
        <dbReference type="ARBA" id="ARBA00022692"/>
    </source>
</evidence>
<evidence type="ECO:0000256" key="4">
    <source>
        <dbReference type="ARBA" id="ARBA00023136"/>
    </source>
</evidence>
<organism evidence="8 9">
    <name type="scientific">Blastomyces percursus</name>
    <dbReference type="NCBI Taxonomy" id="1658174"/>
    <lineage>
        <taxon>Eukaryota</taxon>
        <taxon>Fungi</taxon>
        <taxon>Dikarya</taxon>
        <taxon>Ascomycota</taxon>
        <taxon>Pezizomycotina</taxon>
        <taxon>Eurotiomycetes</taxon>
        <taxon>Eurotiomycetidae</taxon>
        <taxon>Onygenales</taxon>
        <taxon>Ajellomycetaceae</taxon>
        <taxon>Blastomyces</taxon>
    </lineage>
</organism>
<sequence>MATRRSAATKKDDVSAPVVPAQSSAANTRSRFPSPVIIKLILVTIATICAPLGTYYGTLNTICEGDSTYAGGLAAISVNLVLIIYLIIAAREDTGETEEERRERERKEE</sequence>
<proteinExistence type="inferred from homology"/>
<dbReference type="STRING" id="1658174.A0A1J9R6K3"/>
<dbReference type="GO" id="GO:0070072">
    <property type="term" value="P:vacuolar proton-transporting V-type ATPase complex assembly"/>
    <property type="evidence" value="ECO:0007669"/>
    <property type="project" value="UniProtKB-UniRule"/>
</dbReference>
<dbReference type="GO" id="GO:0012507">
    <property type="term" value="C:ER to Golgi transport vesicle membrane"/>
    <property type="evidence" value="ECO:0007669"/>
    <property type="project" value="UniProtKB-SubCell"/>
</dbReference>
<evidence type="ECO:0000313" key="9">
    <source>
        <dbReference type="Proteomes" id="UP000242791"/>
    </source>
</evidence>
<evidence type="ECO:0000256" key="3">
    <source>
        <dbReference type="ARBA" id="ARBA00022989"/>
    </source>
</evidence>
<evidence type="ECO:0000256" key="6">
    <source>
        <dbReference type="HAMAP-Rule" id="MF_03058"/>
    </source>
</evidence>
<feature type="transmembrane region" description="Helical" evidence="6">
    <location>
        <begin position="36"/>
        <end position="57"/>
    </location>
</feature>
<evidence type="ECO:0000313" key="8">
    <source>
        <dbReference type="EMBL" id="OJD24135.1"/>
    </source>
</evidence>
<comment type="similarity">
    <text evidence="6">Belongs to the VMA21 family.</text>
</comment>
<keyword evidence="3 6" id="KW-1133">Transmembrane helix</keyword>
<keyword evidence="9" id="KW-1185">Reference proteome</keyword>
<keyword evidence="2 6" id="KW-0256">Endoplasmic reticulum</keyword>
<comment type="subcellular location">
    <subcellularLocation>
        <location evidence="6">Endoplasmic reticulum membrane</location>
        <topology evidence="6">Multi-pass membrane protein</topology>
    </subcellularLocation>
    <subcellularLocation>
        <location evidence="6">Endoplasmic reticulum-Golgi intermediate compartment membrane</location>
        <topology evidence="6">Multi-pass membrane protein</topology>
    </subcellularLocation>
    <subcellularLocation>
        <location evidence="6">Cytoplasmic vesicle</location>
        <location evidence="6">COPII-coated vesicle membrane</location>
        <topology evidence="6">Multi-pass membrane protein</topology>
    </subcellularLocation>
</comment>
<feature type="transmembrane region" description="Helical" evidence="6">
    <location>
        <begin position="69"/>
        <end position="88"/>
    </location>
</feature>
<feature type="compositionally biased region" description="Low complexity" evidence="7">
    <location>
        <begin position="15"/>
        <end position="26"/>
    </location>
</feature>
<dbReference type="InterPro" id="IPR019013">
    <property type="entry name" value="Vma21"/>
</dbReference>
<comment type="function">
    <text evidence="6">Required for the assembly of the V0 complex of the vacuolar ATPase (V-ATPase) in the endoplasmic reticulum.</text>
</comment>
<dbReference type="VEuPathDB" id="FungiDB:ACJ73_04503"/>
<dbReference type="EMBL" id="LGTZ01000628">
    <property type="protein sequence ID" value="OJD24135.1"/>
    <property type="molecule type" value="Genomic_DNA"/>
</dbReference>
<dbReference type="GO" id="GO:0033116">
    <property type="term" value="C:endoplasmic reticulum-Golgi intermediate compartment membrane"/>
    <property type="evidence" value="ECO:0007669"/>
    <property type="project" value="UniProtKB-SubCell"/>
</dbReference>
<dbReference type="GO" id="GO:0005789">
    <property type="term" value="C:endoplasmic reticulum membrane"/>
    <property type="evidence" value="ECO:0007669"/>
    <property type="project" value="UniProtKB-SubCell"/>
</dbReference>
<protein>
    <submittedName>
        <fullName evidence="8">Vacuolar ATPase assembly integral membrane protein VMA21</fullName>
    </submittedName>
</protein>
<keyword evidence="5 6" id="KW-0968">Cytoplasmic vesicle</keyword>
<reference evidence="8 9" key="1">
    <citation type="submission" date="2015-08" db="EMBL/GenBank/DDBJ databases">
        <title>Emmonsia species relationships and genome sequence.</title>
        <authorList>
            <person name="Cuomo C.A."/>
            <person name="Schwartz I.S."/>
            <person name="Kenyon C."/>
            <person name="De Hoog G.S."/>
            <person name="Govender N.P."/>
            <person name="Botha A."/>
            <person name="Moreno L."/>
            <person name="De Vries M."/>
            <person name="Munoz J.F."/>
            <person name="Stielow J.B."/>
        </authorList>
    </citation>
    <scope>NUCLEOTIDE SEQUENCE [LARGE SCALE GENOMIC DNA]</scope>
    <source>
        <strain evidence="8 9">EI222</strain>
    </source>
</reference>
<comment type="caution">
    <text evidence="8">The sequence shown here is derived from an EMBL/GenBank/DDBJ whole genome shotgun (WGS) entry which is preliminary data.</text>
</comment>
<feature type="region of interest" description="Disordered" evidence="7">
    <location>
        <begin position="1"/>
        <end position="29"/>
    </location>
</feature>
<keyword evidence="1 6" id="KW-0812">Transmembrane</keyword>
<evidence type="ECO:0000256" key="7">
    <source>
        <dbReference type="SAM" id="MobiDB-lite"/>
    </source>
</evidence>
<name>A0A1J9R6K3_9EURO</name>
<dbReference type="HAMAP" id="MF_03058">
    <property type="entry name" value="VMA21"/>
    <property type="match status" value="1"/>
</dbReference>
<dbReference type="OrthoDB" id="160405at2759"/>
<keyword evidence="4 6" id="KW-0472">Membrane</keyword>
<comment type="caution">
    <text evidence="6">Lacks conserved residue(s) required for the propagation of feature annotation.</text>
</comment>
<gene>
    <name evidence="8" type="ORF">ACJ73_04503</name>
</gene>
<dbReference type="Proteomes" id="UP000242791">
    <property type="component" value="Unassembled WGS sequence"/>
</dbReference>
<dbReference type="AlphaFoldDB" id="A0A1J9R6K3"/>
<evidence type="ECO:0000256" key="5">
    <source>
        <dbReference type="ARBA" id="ARBA00023329"/>
    </source>
</evidence>
<dbReference type="Pfam" id="PF09446">
    <property type="entry name" value="VMA21"/>
    <property type="match status" value="1"/>
</dbReference>
<accession>A0A1J9R6K3</accession>